<accession>A0AAW5EAR6</accession>
<organism evidence="1 2">
    <name type="scientific">Fredinandcohnia quinoae</name>
    <dbReference type="NCBI Taxonomy" id="2918902"/>
    <lineage>
        <taxon>Bacteria</taxon>
        <taxon>Bacillati</taxon>
        <taxon>Bacillota</taxon>
        <taxon>Bacilli</taxon>
        <taxon>Bacillales</taxon>
        <taxon>Bacillaceae</taxon>
        <taxon>Fredinandcohnia</taxon>
    </lineage>
</organism>
<dbReference type="Proteomes" id="UP001431131">
    <property type="component" value="Unassembled WGS sequence"/>
</dbReference>
<gene>
    <name evidence="1" type="ORF">MJG50_17400</name>
</gene>
<dbReference type="RefSeq" id="WP_240257032.1">
    <property type="nucleotide sequence ID" value="NZ_JAKTTI010000034.1"/>
</dbReference>
<comment type="caution">
    <text evidence="1">The sequence shown here is derived from an EMBL/GenBank/DDBJ whole genome shotgun (WGS) entry which is preliminary data.</text>
</comment>
<keyword evidence="2" id="KW-1185">Reference proteome</keyword>
<proteinExistence type="predicted"/>
<sequence length="46" mass="5271">MELTKRKIEIIEYHEGLAAGVAEMWNLSRDGWGGDSHITTEEKVRI</sequence>
<name>A0AAW5EAR6_9BACI</name>
<evidence type="ECO:0000313" key="1">
    <source>
        <dbReference type="EMBL" id="MCH1627111.1"/>
    </source>
</evidence>
<dbReference type="EMBL" id="JAKTTI010000034">
    <property type="protein sequence ID" value="MCH1627111.1"/>
    <property type="molecule type" value="Genomic_DNA"/>
</dbReference>
<evidence type="ECO:0000313" key="2">
    <source>
        <dbReference type="Proteomes" id="UP001431131"/>
    </source>
</evidence>
<reference evidence="1" key="1">
    <citation type="submission" date="2022-02" db="EMBL/GenBank/DDBJ databases">
        <title>Fredinandcohnia quinoae sp. nov. isolated from Chenopodium quinoa seeds.</title>
        <authorList>
            <person name="Saati-Santamaria Z."/>
            <person name="Flores-Felix J.D."/>
            <person name="Igual J.M."/>
            <person name="Velazquez E."/>
            <person name="Garcia-Fraile P."/>
            <person name="Martinez-Molina E."/>
        </authorList>
    </citation>
    <scope>NUCLEOTIDE SEQUENCE</scope>
    <source>
        <strain evidence="1">SECRCQ15</strain>
    </source>
</reference>
<dbReference type="AlphaFoldDB" id="A0AAW5EAR6"/>
<protein>
    <submittedName>
        <fullName evidence="1">Uncharacterized protein</fullName>
    </submittedName>
</protein>